<accession>A0A167JP10</accession>
<dbReference type="Pfam" id="PF13181">
    <property type="entry name" value="TPR_8"/>
    <property type="match status" value="1"/>
</dbReference>
<dbReference type="InterPro" id="IPR052943">
    <property type="entry name" value="TMTC_O-mannosyl-trnsfr"/>
</dbReference>
<dbReference type="SMART" id="SM00671">
    <property type="entry name" value="SEL1"/>
    <property type="match status" value="3"/>
</dbReference>
<comment type="caution">
    <text evidence="3">The sequence shown here is derived from an EMBL/GenBank/DDBJ whole genome shotgun (WGS) entry which is preliminary data.</text>
</comment>
<dbReference type="InterPro" id="IPR019734">
    <property type="entry name" value="TPR_rpt"/>
</dbReference>
<dbReference type="PANTHER" id="PTHR44809">
    <property type="match status" value="1"/>
</dbReference>
<dbReference type="SUPFAM" id="SSF48452">
    <property type="entry name" value="TPR-like"/>
    <property type="match status" value="1"/>
</dbReference>
<keyword evidence="4" id="KW-1185">Reference proteome</keyword>
<dbReference type="InterPro" id="IPR011990">
    <property type="entry name" value="TPR-like_helical_dom_sf"/>
</dbReference>
<dbReference type="SUPFAM" id="SSF52200">
    <property type="entry name" value="Toll/Interleukin receptor TIR domain"/>
    <property type="match status" value="1"/>
</dbReference>
<evidence type="ECO:0000256" key="1">
    <source>
        <dbReference type="PROSITE-ProRule" id="PRU00339"/>
    </source>
</evidence>
<protein>
    <recommendedName>
        <fullName evidence="2">TIR domain-containing protein</fullName>
    </recommendedName>
</protein>
<dbReference type="Proteomes" id="UP000077013">
    <property type="component" value="Unassembled WGS sequence"/>
</dbReference>
<feature type="repeat" description="TPR" evidence="1">
    <location>
        <begin position="323"/>
        <end position="356"/>
    </location>
</feature>
<dbReference type="STRING" id="1763537.ULVI_01920"/>
<feature type="repeat" description="TPR" evidence="1">
    <location>
        <begin position="220"/>
        <end position="253"/>
    </location>
</feature>
<dbReference type="Pfam" id="PF13676">
    <property type="entry name" value="TIR_2"/>
    <property type="match status" value="1"/>
</dbReference>
<gene>
    <name evidence="3" type="ORF">ULVI_01920</name>
</gene>
<dbReference type="InterPro" id="IPR035897">
    <property type="entry name" value="Toll_tir_struct_dom_sf"/>
</dbReference>
<evidence type="ECO:0000313" key="4">
    <source>
        <dbReference type="Proteomes" id="UP000077013"/>
    </source>
</evidence>
<evidence type="ECO:0000313" key="3">
    <source>
        <dbReference type="EMBL" id="OAB80846.1"/>
    </source>
</evidence>
<feature type="domain" description="TIR" evidence="2">
    <location>
        <begin position="6"/>
        <end position="134"/>
    </location>
</feature>
<dbReference type="AlphaFoldDB" id="A0A167JP10"/>
<proteinExistence type="predicted"/>
<dbReference type="InterPro" id="IPR000157">
    <property type="entry name" value="TIR_dom"/>
</dbReference>
<dbReference type="PROSITE" id="PS50104">
    <property type="entry name" value="TIR"/>
    <property type="match status" value="1"/>
</dbReference>
<dbReference type="GO" id="GO:0007165">
    <property type="term" value="P:signal transduction"/>
    <property type="evidence" value="ECO:0007669"/>
    <property type="project" value="InterPro"/>
</dbReference>
<dbReference type="Pfam" id="PF13431">
    <property type="entry name" value="TPR_17"/>
    <property type="match status" value="1"/>
</dbReference>
<dbReference type="EMBL" id="LRXL01000023">
    <property type="protein sequence ID" value="OAB80846.1"/>
    <property type="molecule type" value="Genomic_DNA"/>
</dbReference>
<reference evidence="3 4" key="1">
    <citation type="submission" date="2016-02" db="EMBL/GenBank/DDBJ databases">
        <title>Ulvibacter sp. LPB0005, isolated from Thais luteostoma.</title>
        <authorList>
            <person name="Shin S.-K."/>
            <person name="Yi H."/>
        </authorList>
    </citation>
    <scope>NUCLEOTIDE SEQUENCE [LARGE SCALE GENOMIC DNA]</scope>
    <source>
        <strain evidence="3 4">LPB0005</strain>
    </source>
</reference>
<dbReference type="Gene3D" id="1.25.40.10">
    <property type="entry name" value="Tetratricopeptide repeat domain"/>
    <property type="match status" value="2"/>
</dbReference>
<organism evidence="3 4">
    <name type="scientific">Cochleicola gelatinilyticus</name>
    <dbReference type="NCBI Taxonomy" id="1763537"/>
    <lineage>
        <taxon>Bacteria</taxon>
        <taxon>Pseudomonadati</taxon>
        <taxon>Bacteroidota</taxon>
        <taxon>Flavobacteriia</taxon>
        <taxon>Flavobacteriales</taxon>
        <taxon>Flavobacteriaceae</taxon>
        <taxon>Cochleicola</taxon>
    </lineage>
</organism>
<dbReference type="RefSeq" id="WP_068589075.1">
    <property type="nucleotide sequence ID" value="NZ_LRXL01000023.1"/>
</dbReference>
<dbReference type="PANTHER" id="PTHR44809:SF1">
    <property type="entry name" value="PROTEIN O-MANNOSYL-TRANSFERASE TMTC1"/>
    <property type="match status" value="1"/>
</dbReference>
<dbReference type="OrthoDB" id="2067003at2"/>
<dbReference type="PROSITE" id="PS50005">
    <property type="entry name" value="TPR"/>
    <property type="match status" value="2"/>
</dbReference>
<dbReference type="Gene3D" id="3.40.50.10140">
    <property type="entry name" value="Toll/interleukin-1 receptor homology (TIR) domain"/>
    <property type="match status" value="1"/>
</dbReference>
<evidence type="ECO:0000259" key="2">
    <source>
        <dbReference type="PROSITE" id="PS50104"/>
    </source>
</evidence>
<dbReference type="Pfam" id="PF00515">
    <property type="entry name" value="TPR_1"/>
    <property type="match status" value="1"/>
</dbReference>
<dbReference type="InterPro" id="IPR006597">
    <property type="entry name" value="Sel1-like"/>
</dbReference>
<sequence length="408" mass="48057">MTSENKTPTIFLSYSWSNKKEATLLTKDFDEIGIPLIKDTITLKYKDSLTDYMQSIRNTDFAIILLSDEYLKSQNCMFEAIEILKEQNHKEKILPILINNPIIFKAQDRIKYIKYWRNKRDLLKAELEELDVTSAIDSYNDLKIIEIIYSSIDSFLKTIGDLKTSTLEELKEENYKSIIEYLGFEDISFVLDLLLIMRIENLVIKEYALDKHIEKFGESSLAYYSIAHNKANLFKKEEAKFFYEKAIELNPNSESSWNNLGFLYDKQFKQEKKAMECYQTAIRINPNLIIARINLALIFSSKNLTKKAENQYLEILKINPQEPKAHNNIGNIYRGFKNKEKAIFHFKKAIEYKPDYAEAYLNLGNYYDIQLDEFEKAIPYYEKAKKIANNEVIDEIVDTMYTLKKRRE</sequence>
<name>A0A167JP10_9FLAO</name>
<keyword evidence="1" id="KW-0802">TPR repeat</keyword>
<dbReference type="SMART" id="SM00028">
    <property type="entry name" value="TPR"/>
    <property type="match status" value="5"/>
</dbReference>